<dbReference type="InterPro" id="IPR003477">
    <property type="entry name" value="PemK-like"/>
</dbReference>
<protein>
    <submittedName>
        <fullName evidence="1">mRNA interferase PemK</fullName>
    </submittedName>
</protein>
<organism evidence="1 2">
    <name type="scientific">Corynebacterium diphtheriae</name>
    <dbReference type="NCBI Taxonomy" id="1717"/>
    <lineage>
        <taxon>Bacteria</taxon>
        <taxon>Bacillati</taxon>
        <taxon>Actinomycetota</taxon>
        <taxon>Actinomycetes</taxon>
        <taxon>Mycobacteriales</taxon>
        <taxon>Corynebacteriaceae</taxon>
        <taxon>Corynebacterium</taxon>
    </lineage>
</organism>
<gene>
    <name evidence="1" type="ORF">CIP107547_01977</name>
</gene>
<dbReference type="GO" id="GO:0003677">
    <property type="term" value="F:DNA binding"/>
    <property type="evidence" value="ECO:0007669"/>
    <property type="project" value="InterPro"/>
</dbReference>
<dbReference type="SUPFAM" id="SSF50118">
    <property type="entry name" value="Cell growth inhibitor/plasmid maintenance toxic component"/>
    <property type="match status" value="1"/>
</dbReference>
<dbReference type="AlphaFoldDB" id="A0A0D6GS11"/>
<dbReference type="RefSeq" id="WP_010935319.1">
    <property type="nucleotide sequence ID" value="NZ_CABVGJ010000001.1"/>
</dbReference>
<evidence type="ECO:0000313" key="1">
    <source>
        <dbReference type="EMBL" id="CAB0615451.1"/>
    </source>
</evidence>
<name>A0A0D6GS11_CORDP</name>
<dbReference type="GeneID" id="29421730"/>
<dbReference type="KEGG" id="cdi:DIP1765"/>
<proteinExistence type="predicted"/>
<dbReference type="Pfam" id="PF02452">
    <property type="entry name" value="PemK_toxin"/>
    <property type="match status" value="1"/>
</dbReference>
<comment type="caution">
    <text evidence="1">The sequence shown here is derived from an EMBL/GenBank/DDBJ whole genome shotgun (WGS) entry which is preliminary data.</text>
</comment>
<dbReference type="Proteomes" id="UP000480222">
    <property type="component" value="Unassembled WGS sequence"/>
</dbReference>
<dbReference type="EMBL" id="CADDAV010000022">
    <property type="protein sequence ID" value="CAB0615451.1"/>
    <property type="molecule type" value="Genomic_DNA"/>
</dbReference>
<accession>A0A0D6GS11</accession>
<dbReference type="KEGG" id="cdip:ERS451417_01781"/>
<sequence>MGMKDRVRNRFLRKVAASFTVESETPLERGLSRLSSRIGLHDHHSTPRSPRHQSSCCVKRTQDCARTVFYAPNMDGHVDPGEVVWFWSPECDADNHPKERSIVVVGRHNDHILGLITSPNEAHREESDWLDIGTGPWNDQGRQSWVRLDKIISVPESDIRRSGAVIPNRRFERIAQRLRSDFGWA</sequence>
<evidence type="ECO:0000313" key="2">
    <source>
        <dbReference type="Proteomes" id="UP000480222"/>
    </source>
</evidence>
<dbReference type="OMA" id="GMRREAC"/>
<dbReference type="OrthoDB" id="5184628at2"/>
<reference evidence="1 2" key="1">
    <citation type="submission" date="2020-02" db="EMBL/GenBank/DDBJ databases">
        <authorList>
            <person name="Brisse S."/>
        </authorList>
    </citation>
    <scope>NUCLEOTIDE SEQUENCE [LARGE SCALE GENOMIC DNA]</scope>
    <source>
        <strain evidence="1">CIP107547</strain>
    </source>
</reference>